<keyword evidence="4 6" id="KW-1133">Transmembrane helix</keyword>
<sequence length="114" mass="11873">MFIAPLALLIEGAPPALDAPAIGAYLYLGIIGTALAYWLWFRGISRVPATSVAFLALLSPVSATVIGWIALSQALTALQVLGLLIALAGTVLGQIPPKPAPAPRKIRPKHLTLT</sequence>
<comment type="subcellular location">
    <subcellularLocation>
        <location evidence="1">Membrane</location>
        <topology evidence="1">Multi-pass membrane protein</topology>
    </subcellularLocation>
</comment>
<name>A0ABV8VKP5_9NOCA</name>
<protein>
    <submittedName>
        <fullName evidence="8">EamA family transporter</fullName>
    </submittedName>
</protein>
<evidence type="ECO:0000256" key="3">
    <source>
        <dbReference type="ARBA" id="ARBA00022692"/>
    </source>
</evidence>
<evidence type="ECO:0000256" key="1">
    <source>
        <dbReference type="ARBA" id="ARBA00004141"/>
    </source>
</evidence>
<evidence type="ECO:0000256" key="6">
    <source>
        <dbReference type="SAM" id="Phobius"/>
    </source>
</evidence>
<evidence type="ECO:0000256" key="5">
    <source>
        <dbReference type="ARBA" id="ARBA00023136"/>
    </source>
</evidence>
<dbReference type="Proteomes" id="UP001595844">
    <property type="component" value="Unassembled WGS sequence"/>
</dbReference>
<dbReference type="Pfam" id="PF00892">
    <property type="entry name" value="EamA"/>
    <property type="match status" value="1"/>
</dbReference>
<evidence type="ECO:0000256" key="4">
    <source>
        <dbReference type="ARBA" id="ARBA00022989"/>
    </source>
</evidence>
<reference evidence="9" key="1">
    <citation type="journal article" date="2019" name="Int. J. Syst. Evol. Microbiol.">
        <title>The Global Catalogue of Microorganisms (GCM) 10K type strain sequencing project: providing services to taxonomists for standard genome sequencing and annotation.</title>
        <authorList>
            <consortium name="The Broad Institute Genomics Platform"/>
            <consortium name="The Broad Institute Genome Sequencing Center for Infectious Disease"/>
            <person name="Wu L."/>
            <person name="Ma J."/>
        </authorList>
    </citation>
    <scope>NUCLEOTIDE SEQUENCE [LARGE SCALE GENOMIC DNA]</scope>
    <source>
        <strain evidence="9">IBRC-M 10490</strain>
    </source>
</reference>
<feature type="transmembrane region" description="Helical" evidence="6">
    <location>
        <begin position="77"/>
        <end position="95"/>
    </location>
</feature>
<feature type="domain" description="EamA" evidence="7">
    <location>
        <begin position="3"/>
        <end position="92"/>
    </location>
</feature>
<evidence type="ECO:0000259" key="7">
    <source>
        <dbReference type="Pfam" id="PF00892"/>
    </source>
</evidence>
<dbReference type="PANTHER" id="PTHR32322">
    <property type="entry name" value="INNER MEMBRANE TRANSPORTER"/>
    <property type="match status" value="1"/>
</dbReference>
<dbReference type="PANTHER" id="PTHR32322:SF2">
    <property type="entry name" value="EAMA DOMAIN-CONTAINING PROTEIN"/>
    <property type="match status" value="1"/>
</dbReference>
<dbReference type="Gene3D" id="1.10.3730.20">
    <property type="match status" value="1"/>
</dbReference>
<dbReference type="InterPro" id="IPR037185">
    <property type="entry name" value="EmrE-like"/>
</dbReference>
<feature type="transmembrane region" description="Helical" evidence="6">
    <location>
        <begin position="52"/>
        <end position="71"/>
    </location>
</feature>
<keyword evidence="3 6" id="KW-0812">Transmembrane</keyword>
<dbReference type="RefSeq" id="WP_378566238.1">
    <property type="nucleotide sequence ID" value="NZ_JBHSDL010000025.1"/>
</dbReference>
<proteinExistence type="inferred from homology"/>
<comment type="similarity">
    <text evidence="2">Belongs to the EamA transporter family.</text>
</comment>
<gene>
    <name evidence="8" type="ORF">ACFO5K_21285</name>
</gene>
<dbReference type="InterPro" id="IPR050638">
    <property type="entry name" value="AA-Vitamin_Transporters"/>
</dbReference>
<dbReference type="InterPro" id="IPR000620">
    <property type="entry name" value="EamA_dom"/>
</dbReference>
<dbReference type="EMBL" id="JBHSDL010000025">
    <property type="protein sequence ID" value="MFC4376633.1"/>
    <property type="molecule type" value="Genomic_DNA"/>
</dbReference>
<keyword evidence="9" id="KW-1185">Reference proteome</keyword>
<dbReference type="SUPFAM" id="SSF103481">
    <property type="entry name" value="Multidrug resistance efflux transporter EmrE"/>
    <property type="match status" value="1"/>
</dbReference>
<evidence type="ECO:0000313" key="8">
    <source>
        <dbReference type="EMBL" id="MFC4376633.1"/>
    </source>
</evidence>
<organism evidence="8 9">
    <name type="scientific">Nocardia halotolerans</name>
    <dbReference type="NCBI Taxonomy" id="1755878"/>
    <lineage>
        <taxon>Bacteria</taxon>
        <taxon>Bacillati</taxon>
        <taxon>Actinomycetota</taxon>
        <taxon>Actinomycetes</taxon>
        <taxon>Mycobacteriales</taxon>
        <taxon>Nocardiaceae</taxon>
        <taxon>Nocardia</taxon>
    </lineage>
</organism>
<accession>A0ABV8VKP5</accession>
<evidence type="ECO:0000313" key="9">
    <source>
        <dbReference type="Proteomes" id="UP001595844"/>
    </source>
</evidence>
<feature type="transmembrane region" description="Helical" evidence="6">
    <location>
        <begin position="22"/>
        <end position="40"/>
    </location>
</feature>
<comment type="caution">
    <text evidence="8">The sequence shown here is derived from an EMBL/GenBank/DDBJ whole genome shotgun (WGS) entry which is preliminary data.</text>
</comment>
<keyword evidence="5 6" id="KW-0472">Membrane</keyword>
<evidence type="ECO:0000256" key="2">
    <source>
        <dbReference type="ARBA" id="ARBA00007362"/>
    </source>
</evidence>